<organism evidence="14 15">
    <name type="scientific">Plutella xylostella</name>
    <name type="common">Diamondback moth</name>
    <name type="synonym">Plutella maculipennis</name>
    <dbReference type="NCBI Taxonomy" id="51655"/>
    <lineage>
        <taxon>Eukaryota</taxon>
        <taxon>Metazoa</taxon>
        <taxon>Ecdysozoa</taxon>
        <taxon>Arthropoda</taxon>
        <taxon>Hexapoda</taxon>
        <taxon>Insecta</taxon>
        <taxon>Pterygota</taxon>
        <taxon>Neoptera</taxon>
        <taxon>Endopterygota</taxon>
        <taxon>Lepidoptera</taxon>
        <taxon>Glossata</taxon>
        <taxon>Ditrysia</taxon>
        <taxon>Yponomeutoidea</taxon>
        <taxon>Plutellidae</taxon>
        <taxon>Plutella</taxon>
    </lineage>
</organism>
<evidence type="ECO:0000256" key="1">
    <source>
        <dbReference type="ARBA" id="ARBA00001947"/>
    </source>
</evidence>
<accession>A0A8S4DV40</accession>
<gene>
    <name evidence="14" type="ORF">PLXY2_LOCUS3286</name>
</gene>
<dbReference type="PANTHER" id="PTHR11409:SF39">
    <property type="entry name" value="ADENOSINE DEAMINASE 2"/>
    <property type="match status" value="1"/>
</dbReference>
<dbReference type="NCBIfam" id="TIGR01431">
    <property type="entry name" value="adm_rel"/>
    <property type="match status" value="1"/>
</dbReference>
<dbReference type="PANTHER" id="PTHR11409">
    <property type="entry name" value="ADENOSINE DEAMINASE"/>
    <property type="match status" value="1"/>
</dbReference>
<evidence type="ECO:0000256" key="5">
    <source>
        <dbReference type="ARBA" id="ARBA00018099"/>
    </source>
</evidence>
<dbReference type="AlphaFoldDB" id="A0A8S4DV40"/>
<keyword evidence="6" id="KW-0964">Secreted</keyword>
<dbReference type="Gene3D" id="3.20.20.140">
    <property type="entry name" value="Metal-dependent hydrolases"/>
    <property type="match status" value="1"/>
</dbReference>
<dbReference type="GO" id="GO:0046103">
    <property type="term" value="P:inosine biosynthetic process"/>
    <property type="evidence" value="ECO:0007669"/>
    <property type="project" value="TreeGrafter"/>
</dbReference>
<evidence type="ECO:0000256" key="9">
    <source>
        <dbReference type="ARBA" id="ARBA00022801"/>
    </source>
</evidence>
<comment type="subcellular location">
    <subcellularLocation>
        <location evidence="2">Secreted</location>
    </subcellularLocation>
</comment>
<evidence type="ECO:0000259" key="13">
    <source>
        <dbReference type="Pfam" id="PF08451"/>
    </source>
</evidence>
<evidence type="ECO:0000256" key="4">
    <source>
        <dbReference type="ARBA" id="ARBA00012784"/>
    </source>
</evidence>
<dbReference type="GO" id="GO:0006154">
    <property type="term" value="P:adenosine catabolic process"/>
    <property type="evidence" value="ECO:0007669"/>
    <property type="project" value="InterPro"/>
</dbReference>
<dbReference type="GO" id="GO:0046872">
    <property type="term" value="F:metal ion binding"/>
    <property type="evidence" value="ECO:0007669"/>
    <property type="project" value="UniProtKB-KW"/>
</dbReference>
<evidence type="ECO:0000313" key="14">
    <source>
        <dbReference type="EMBL" id="CAG9104937.1"/>
    </source>
</evidence>
<comment type="catalytic activity">
    <reaction evidence="10">
        <text>adenosine + H2O + H(+) = inosine + NH4(+)</text>
        <dbReference type="Rhea" id="RHEA:24408"/>
        <dbReference type="ChEBI" id="CHEBI:15377"/>
        <dbReference type="ChEBI" id="CHEBI:15378"/>
        <dbReference type="ChEBI" id="CHEBI:16335"/>
        <dbReference type="ChEBI" id="CHEBI:17596"/>
        <dbReference type="ChEBI" id="CHEBI:28938"/>
        <dbReference type="EC" id="3.5.4.4"/>
    </reaction>
</comment>
<dbReference type="InterPro" id="IPR013659">
    <property type="entry name" value="A_deaminase_N"/>
</dbReference>
<evidence type="ECO:0000256" key="6">
    <source>
        <dbReference type="ARBA" id="ARBA00022525"/>
    </source>
</evidence>
<evidence type="ECO:0000256" key="7">
    <source>
        <dbReference type="ARBA" id="ARBA00022723"/>
    </source>
</evidence>
<protein>
    <recommendedName>
        <fullName evidence="5">Adenosine deaminase</fullName>
        <ecNumber evidence="4">3.5.4.4</ecNumber>
    </recommendedName>
</protein>
<dbReference type="InterPro" id="IPR006331">
    <property type="entry name" value="ADGF"/>
</dbReference>
<comment type="similarity">
    <text evidence="3">Belongs to the metallo-dependent hydrolases superfamily. Adenosine and AMP deaminases family. ADGF subfamily.</text>
</comment>
<dbReference type="InterPro" id="IPR006330">
    <property type="entry name" value="Ado/ade_deaminase"/>
</dbReference>
<evidence type="ECO:0000256" key="11">
    <source>
        <dbReference type="SAM" id="SignalP"/>
    </source>
</evidence>
<dbReference type="EMBL" id="CAJHNJ030000008">
    <property type="protein sequence ID" value="CAG9104937.1"/>
    <property type="molecule type" value="Genomic_DNA"/>
</dbReference>
<feature type="domain" description="Adenosine deaminase" evidence="12">
    <location>
        <begin position="220"/>
        <end position="478"/>
    </location>
</feature>
<evidence type="ECO:0000256" key="8">
    <source>
        <dbReference type="ARBA" id="ARBA00022729"/>
    </source>
</evidence>
<evidence type="ECO:0000259" key="12">
    <source>
        <dbReference type="Pfam" id="PF00962"/>
    </source>
</evidence>
<evidence type="ECO:0000313" key="15">
    <source>
        <dbReference type="Proteomes" id="UP000653454"/>
    </source>
</evidence>
<proteinExistence type="inferred from homology"/>
<keyword evidence="8 11" id="KW-0732">Signal</keyword>
<comment type="caution">
    <text evidence="14">The sequence shown here is derived from an EMBL/GenBank/DDBJ whole genome shotgun (WGS) entry which is preliminary data.</text>
</comment>
<keyword evidence="15" id="KW-1185">Reference proteome</keyword>
<dbReference type="GO" id="GO:0005615">
    <property type="term" value="C:extracellular space"/>
    <property type="evidence" value="ECO:0007669"/>
    <property type="project" value="InterPro"/>
</dbReference>
<name>A0A8S4DV40_PLUXY</name>
<dbReference type="Pfam" id="PF08451">
    <property type="entry name" value="A_deaminase_N"/>
    <property type="match status" value="1"/>
</dbReference>
<dbReference type="GO" id="GO:0004000">
    <property type="term" value="F:adenosine deaminase activity"/>
    <property type="evidence" value="ECO:0007669"/>
    <property type="project" value="InterPro"/>
</dbReference>
<keyword evidence="7" id="KW-0479">Metal-binding</keyword>
<dbReference type="InterPro" id="IPR001365">
    <property type="entry name" value="A_deaminase_dom"/>
</dbReference>
<feature type="chain" id="PRO_5035846011" description="Adenosine deaminase" evidence="11">
    <location>
        <begin position="19"/>
        <end position="504"/>
    </location>
</feature>
<dbReference type="Pfam" id="PF00962">
    <property type="entry name" value="A_deaminase"/>
    <property type="match status" value="1"/>
</dbReference>
<reference evidence="14" key="1">
    <citation type="submission" date="2020-11" db="EMBL/GenBank/DDBJ databases">
        <authorList>
            <person name="Whiteford S."/>
        </authorList>
    </citation>
    <scope>NUCLEOTIDE SEQUENCE</scope>
</reference>
<dbReference type="FunFam" id="3.20.20.140:FF:000017">
    <property type="entry name" value="Adenosine deaminase 2"/>
    <property type="match status" value="1"/>
</dbReference>
<dbReference type="Proteomes" id="UP000653454">
    <property type="component" value="Unassembled WGS sequence"/>
</dbReference>
<evidence type="ECO:0000256" key="2">
    <source>
        <dbReference type="ARBA" id="ARBA00004613"/>
    </source>
</evidence>
<evidence type="ECO:0000256" key="3">
    <source>
        <dbReference type="ARBA" id="ARBA00006083"/>
    </source>
</evidence>
<dbReference type="EC" id="3.5.4.4" evidence="4"/>
<feature type="signal peptide" evidence="11">
    <location>
        <begin position="1"/>
        <end position="18"/>
    </location>
</feature>
<feature type="domain" description="Adenosine/AMP deaminase N-terminal" evidence="13">
    <location>
        <begin position="26"/>
        <end position="97"/>
    </location>
</feature>
<sequence length="504" mass="57725">MKGTVPLLFSFLFATVIGLDEKHVIREKANLLAREVDMMVGSDITLTDNEEKANAIVMDMKMKEVDDGFNYPQFFNLSKHFFKYKDDVKESPLFQVIKNMPKGAVLHAHDTGLLSPDYVVNITYSDDLYVCFVDEDISFLFSENEPEQSCETQWLLMRDARYSSGNVEKFDAHLRKHFTVVVDNPSEAYPDVNAVWNKFGNYFVKTSGLFGYKPIWEMYFYDTLKAFREDNIMYIEIRSVLPPLYDLKGNTYDAVQTAKSYKKMLDRFILDYPDFFGARLIYAPIRLVSASTVEEYLETAKRIKAELPDFFAGFDLVGQEDLGVPLKEFIPQLSAGADELDYFFHAGETNWFGTTTDDNLFDAVALGTKRIGHAFALAKHPVLLQEVKRRNIGLEINVISNNVLKLVDDIRNHPLASFLAQGLPVVISSDDPGVWEADPLSHDFYVAFVGVSSRNADLRLLKKLALNSLYYSTAPYKDKMIYEFEKRWSRFIDGLVRRDNEGEL</sequence>
<dbReference type="InterPro" id="IPR032466">
    <property type="entry name" value="Metal_Hydrolase"/>
</dbReference>
<keyword evidence="9" id="KW-0378">Hydrolase</keyword>
<comment type="cofactor">
    <cofactor evidence="1">
        <name>Zn(2+)</name>
        <dbReference type="ChEBI" id="CHEBI:29105"/>
    </cofactor>
</comment>
<dbReference type="SUPFAM" id="SSF51556">
    <property type="entry name" value="Metallo-dependent hydrolases"/>
    <property type="match status" value="1"/>
</dbReference>
<evidence type="ECO:0000256" key="10">
    <source>
        <dbReference type="ARBA" id="ARBA00047764"/>
    </source>
</evidence>